<keyword evidence="3" id="KW-1185">Reference proteome</keyword>
<proteinExistence type="predicted"/>
<protein>
    <submittedName>
        <fullName evidence="2">Uncharacterized protein</fullName>
    </submittedName>
</protein>
<dbReference type="Proteomes" id="UP000078200">
    <property type="component" value="Unassembled WGS sequence"/>
</dbReference>
<feature type="compositionally biased region" description="Low complexity" evidence="1">
    <location>
        <begin position="458"/>
        <end position="473"/>
    </location>
</feature>
<evidence type="ECO:0000313" key="2">
    <source>
        <dbReference type="EnsemblMetazoa" id="GAUT008009-PA"/>
    </source>
</evidence>
<feature type="compositionally biased region" description="Polar residues" evidence="1">
    <location>
        <begin position="447"/>
        <end position="457"/>
    </location>
</feature>
<evidence type="ECO:0000313" key="3">
    <source>
        <dbReference type="Proteomes" id="UP000078200"/>
    </source>
</evidence>
<feature type="compositionally biased region" description="Basic and acidic residues" evidence="1">
    <location>
        <begin position="430"/>
        <end position="445"/>
    </location>
</feature>
<accession>A0A1A9UL46</accession>
<dbReference type="AlphaFoldDB" id="A0A1A9UL46"/>
<dbReference type="EnsemblMetazoa" id="GAUT008009-RA">
    <property type="protein sequence ID" value="GAUT008009-PA"/>
    <property type="gene ID" value="GAUT008009"/>
</dbReference>
<feature type="region of interest" description="Disordered" evidence="1">
    <location>
        <begin position="418"/>
        <end position="473"/>
    </location>
</feature>
<organism evidence="2 3">
    <name type="scientific">Glossina austeni</name>
    <name type="common">Savannah tsetse fly</name>
    <dbReference type="NCBI Taxonomy" id="7395"/>
    <lineage>
        <taxon>Eukaryota</taxon>
        <taxon>Metazoa</taxon>
        <taxon>Ecdysozoa</taxon>
        <taxon>Arthropoda</taxon>
        <taxon>Hexapoda</taxon>
        <taxon>Insecta</taxon>
        <taxon>Pterygota</taxon>
        <taxon>Neoptera</taxon>
        <taxon>Endopterygota</taxon>
        <taxon>Diptera</taxon>
        <taxon>Brachycera</taxon>
        <taxon>Muscomorpha</taxon>
        <taxon>Hippoboscoidea</taxon>
        <taxon>Glossinidae</taxon>
        <taxon>Glossina</taxon>
    </lineage>
</organism>
<name>A0A1A9UL46_GLOAU</name>
<reference evidence="2" key="1">
    <citation type="submission" date="2020-05" db="UniProtKB">
        <authorList>
            <consortium name="EnsemblMetazoa"/>
        </authorList>
    </citation>
    <scope>IDENTIFICATION</scope>
    <source>
        <strain evidence="2">TTRI</strain>
    </source>
</reference>
<dbReference type="VEuPathDB" id="VectorBase:GAUT008009"/>
<evidence type="ECO:0000256" key="1">
    <source>
        <dbReference type="SAM" id="MobiDB-lite"/>
    </source>
</evidence>
<sequence>MKKLIEKKEEAEEDFILCKKSRWVLIIAAGLVALKRALHKGSPSTASPTCTVICVPKPPSFTITSIKMPTVKVQKGSGFVLRFHVTSGFLVAKRSIEHNKLNCNEFINCELKARNVDIGKKVVDVSVRPILTWLVVMTVLALKNSFRATNKVYIDIQVSLLVLEERGHEKIEVRRVMDKNELQKKITREVFQVVYSLTDGYDKKYIPESKILSEVKQHIENSGSIPNLKILVHICLENLRKAGVLHRIDPEHFSANQMSSDAASDFAHPSVLGRVRNLMGWIGSRKRRFSNTSLHTEDTQAARGVSLENDEVESTCKRLRTNSGDVLNIDHNKPVMKSYEMYGLHPHLNRNLAGSTFGEYDRELDQHLEKISLEGSVYSIDNEDEICSCSESSCAESVETTNAADELTQTIDDVAIPTKNDLEQQPPFENDGKASGDAKIKDECASHSGSSSEQILKTTNTTEEQAQTEANSE</sequence>